<comment type="similarity">
    <text evidence="6 16">Belongs to the purine/pyrimidine phosphoribosyltransferase family.</text>
</comment>
<evidence type="ECO:0000256" key="13">
    <source>
        <dbReference type="ARBA" id="ARBA00022842"/>
    </source>
</evidence>
<dbReference type="UniPathway" id="UPA00591">
    <property type="reaction ID" value="UER00648"/>
</dbReference>
<name>A0A1G9BKB5_9FIRM</name>
<evidence type="ECO:0000256" key="7">
    <source>
        <dbReference type="ARBA" id="ARBA00022490"/>
    </source>
</evidence>
<dbReference type="EMBL" id="FNFP01000002">
    <property type="protein sequence ID" value="SDK39877.1"/>
    <property type="molecule type" value="Genomic_DNA"/>
</dbReference>
<comment type="pathway">
    <text evidence="4 16">Purine metabolism; IMP biosynthesis via salvage pathway; IMP from hypoxanthine: step 1/1.</text>
</comment>
<organism evidence="18 19">
    <name type="scientific">Natronincola ferrireducens</name>
    <dbReference type="NCBI Taxonomy" id="393762"/>
    <lineage>
        <taxon>Bacteria</taxon>
        <taxon>Bacillati</taxon>
        <taxon>Bacillota</taxon>
        <taxon>Clostridia</taxon>
        <taxon>Peptostreptococcales</taxon>
        <taxon>Natronincolaceae</taxon>
        <taxon>Natronincola</taxon>
    </lineage>
</organism>
<dbReference type="AlphaFoldDB" id="A0A1G9BKB5"/>
<sequence length="181" mass="20717">MKMDIEEILYTKEQISCKVKELGQQITRDYNGEEVIVIGVLKGANIFLGDLIREINLPLYIDFMAVSSYGYSTQTSGVVKILKDLDLEVENKHVLIIEDIVDTGLTLKYLTENLRSRKLASLKICTLLDKPSRRKCDLYLDYVGFDIPDEFIVGYGIDYAEKYRNLPFIATLKPEVYESLS</sequence>
<evidence type="ECO:0000256" key="10">
    <source>
        <dbReference type="ARBA" id="ARBA00022723"/>
    </source>
</evidence>
<evidence type="ECO:0000256" key="11">
    <source>
        <dbReference type="ARBA" id="ARBA00022726"/>
    </source>
</evidence>
<dbReference type="GO" id="GO:0000166">
    <property type="term" value="F:nucleotide binding"/>
    <property type="evidence" value="ECO:0007669"/>
    <property type="project" value="UniProtKB-KW"/>
</dbReference>
<comment type="function">
    <text evidence="2">Purine salvage pathway enzyme that catalyzes the transfer of the ribosyl-5-phosphate group from 5-phospho-alpha-D-ribose 1-diphosphate (PRPP) to the N9 position of the 6-oxopurines hypoxanthine and guanine to form the corresponding ribonucleotides IMP (inosine 5'-monophosphate) and GMP (guanosine 5'-monophosphate), with the release of PPi.</text>
</comment>
<evidence type="ECO:0000259" key="17">
    <source>
        <dbReference type="Pfam" id="PF00156"/>
    </source>
</evidence>
<evidence type="ECO:0000256" key="4">
    <source>
        <dbReference type="ARBA" id="ARBA00004669"/>
    </source>
</evidence>
<evidence type="ECO:0000256" key="3">
    <source>
        <dbReference type="ARBA" id="ARBA00004496"/>
    </source>
</evidence>
<dbReference type="InterPro" id="IPR000836">
    <property type="entry name" value="PRTase_dom"/>
</dbReference>
<keyword evidence="19" id="KW-1185">Reference proteome</keyword>
<dbReference type="InterPro" id="IPR050408">
    <property type="entry name" value="HGPRT"/>
</dbReference>
<dbReference type="GO" id="GO:0032263">
    <property type="term" value="P:GMP salvage"/>
    <property type="evidence" value="ECO:0007669"/>
    <property type="project" value="TreeGrafter"/>
</dbReference>
<accession>A0A1G9BKB5</accession>
<evidence type="ECO:0000256" key="6">
    <source>
        <dbReference type="ARBA" id="ARBA00008391"/>
    </source>
</evidence>
<evidence type="ECO:0000313" key="18">
    <source>
        <dbReference type="EMBL" id="SDK39877.1"/>
    </source>
</evidence>
<evidence type="ECO:0000256" key="16">
    <source>
        <dbReference type="RuleBase" id="RU364099"/>
    </source>
</evidence>
<dbReference type="GO" id="GO:0046100">
    <property type="term" value="P:hypoxanthine metabolic process"/>
    <property type="evidence" value="ECO:0007669"/>
    <property type="project" value="TreeGrafter"/>
</dbReference>
<feature type="domain" description="Phosphoribosyltransferase" evidence="17">
    <location>
        <begin position="9"/>
        <end position="159"/>
    </location>
</feature>
<gene>
    <name evidence="18" type="ORF">SAMN05660472_01199</name>
</gene>
<dbReference type="GO" id="GO:0004422">
    <property type="term" value="F:hypoxanthine phosphoribosyltransferase activity"/>
    <property type="evidence" value="ECO:0007669"/>
    <property type="project" value="InterPro"/>
</dbReference>
<dbReference type="InterPro" id="IPR029057">
    <property type="entry name" value="PRTase-like"/>
</dbReference>
<dbReference type="InterPro" id="IPR005904">
    <property type="entry name" value="Hxn_phspho_trans"/>
</dbReference>
<comment type="pathway">
    <text evidence="5">Purine metabolism; GMP biosynthesis via salvage pathway; GMP from guanine: step 1/1.</text>
</comment>
<evidence type="ECO:0000256" key="9">
    <source>
        <dbReference type="ARBA" id="ARBA00022679"/>
    </source>
</evidence>
<dbReference type="GO" id="GO:0052657">
    <property type="term" value="F:guanine phosphoribosyltransferase activity"/>
    <property type="evidence" value="ECO:0007669"/>
    <property type="project" value="UniProtKB-ARBA"/>
</dbReference>
<comment type="subcellular location">
    <subcellularLocation>
        <location evidence="3 16">Cytoplasm</location>
    </subcellularLocation>
</comment>
<evidence type="ECO:0000256" key="14">
    <source>
        <dbReference type="ARBA" id="ARBA00048811"/>
    </source>
</evidence>
<dbReference type="PANTHER" id="PTHR43340">
    <property type="entry name" value="HYPOXANTHINE-GUANINE PHOSPHORIBOSYLTRANSFERASE"/>
    <property type="match status" value="1"/>
</dbReference>
<dbReference type="GO" id="GO:0006166">
    <property type="term" value="P:purine ribonucleoside salvage"/>
    <property type="evidence" value="ECO:0007669"/>
    <property type="project" value="UniProtKB-KW"/>
</dbReference>
<dbReference type="FunFam" id="3.40.50.2020:FF:000006">
    <property type="entry name" value="Hypoxanthine phosphoribosyltransferase"/>
    <property type="match status" value="1"/>
</dbReference>
<dbReference type="Pfam" id="PF00156">
    <property type="entry name" value="Pribosyltran"/>
    <property type="match status" value="1"/>
</dbReference>
<keyword evidence="13 16" id="KW-0460">Magnesium</keyword>
<keyword evidence="11 16" id="KW-0660">Purine salvage</keyword>
<proteinExistence type="inferred from homology"/>
<dbReference type="NCBIfam" id="TIGR01203">
    <property type="entry name" value="HGPRTase"/>
    <property type="match status" value="1"/>
</dbReference>
<evidence type="ECO:0000256" key="1">
    <source>
        <dbReference type="ARBA" id="ARBA00001946"/>
    </source>
</evidence>
<evidence type="ECO:0000256" key="12">
    <source>
        <dbReference type="ARBA" id="ARBA00022741"/>
    </source>
</evidence>
<evidence type="ECO:0000256" key="5">
    <source>
        <dbReference type="ARBA" id="ARBA00004676"/>
    </source>
</evidence>
<dbReference type="PANTHER" id="PTHR43340:SF1">
    <property type="entry name" value="HYPOXANTHINE PHOSPHORIBOSYLTRANSFERASE"/>
    <property type="match status" value="1"/>
</dbReference>
<dbReference type="Proteomes" id="UP000198718">
    <property type="component" value="Unassembled WGS sequence"/>
</dbReference>
<protein>
    <recommendedName>
        <fullName evidence="16">Hypoxanthine phosphoribosyltransferase</fullName>
        <ecNumber evidence="16">2.4.2.8</ecNumber>
    </recommendedName>
</protein>
<dbReference type="GO" id="GO:0032264">
    <property type="term" value="P:IMP salvage"/>
    <property type="evidence" value="ECO:0007669"/>
    <property type="project" value="UniProtKB-UniPathway"/>
</dbReference>
<dbReference type="SUPFAM" id="SSF53271">
    <property type="entry name" value="PRTase-like"/>
    <property type="match status" value="1"/>
</dbReference>
<keyword evidence="7 16" id="KW-0963">Cytoplasm</keyword>
<dbReference type="STRING" id="393762.SAMN05660472_01199"/>
<comment type="cofactor">
    <cofactor evidence="1 16">
        <name>Mg(2+)</name>
        <dbReference type="ChEBI" id="CHEBI:18420"/>
    </cofactor>
</comment>
<keyword evidence="9 16" id="KW-0808">Transferase</keyword>
<evidence type="ECO:0000256" key="15">
    <source>
        <dbReference type="ARBA" id="ARBA00049402"/>
    </source>
</evidence>
<comment type="catalytic activity">
    <reaction evidence="15">
        <text>IMP + diphosphate = hypoxanthine + 5-phospho-alpha-D-ribose 1-diphosphate</text>
        <dbReference type="Rhea" id="RHEA:17973"/>
        <dbReference type="ChEBI" id="CHEBI:17368"/>
        <dbReference type="ChEBI" id="CHEBI:33019"/>
        <dbReference type="ChEBI" id="CHEBI:58017"/>
        <dbReference type="ChEBI" id="CHEBI:58053"/>
        <dbReference type="EC" id="2.4.2.8"/>
    </reaction>
    <physiologicalReaction direction="right-to-left" evidence="15">
        <dbReference type="Rhea" id="RHEA:17975"/>
    </physiologicalReaction>
</comment>
<evidence type="ECO:0000313" key="19">
    <source>
        <dbReference type="Proteomes" id="UP000198718"/>
    </source>
</evidence>
<dbReference type="CDD" id="cd06223">
    <property type="entry name" value="PRTases_typeI"/>
    <property type="match status" value="1"/>
</dbReference>
<keyword evidence="10 16" id="KW-0479">Metal-binding</keyword>
<dbReference type="GO" id="GO:0000287">
    <property type="term" value="F:magnesium ion binding"/>
    <property type="evidence" value="ECO:0007669"/>
    <property type="project" value="TreeGrafter"/>
</dbReference>
<dbReference type="Gene3D" id="3.40.50.2020">
    <property type="match status" value="1"/>
</dbReference>
<keyword evidence="8 16" id="KW-0328">Glycosyltransferase</keyword>
<dbReference type="EC" id="2.4.2.8" evidence="16"/>
<keyword evidence="12 16" id="KW-0547">Nucleotide-binding</keyword>
<evidence type="ECO:0000256" key="2">
    <source>
        <dbReference type="ARBA" id="ARBA00002049"/>
    </source>
</evidence>
<dbReference type="GO" id="GO:0005829">
    <property type="term" value="C:cytosol"/>
    <property type="evidence" value="ECO:0007669"/>
    <property type="project" value="TreeGrafter"/>
</dbReference>
<evidence type="ECO:0000256" key="8">
    <source>
        <dbReference type="ARBA" id="ARBA00022676"/>
    </source>
</evidence>
<dbReference type="GO" id="GO:0006178">
    <property type="term" value="P:guanine salvage"/>
    <property type="evidence" value="ECO:0007669"/>
    <property type="project" value="TreeGrafter"/>
</dbReference>
<reference evidence="18 19" key="1">
    <citation type="submission" date="2016-10" db="EMBL/GenBank/DDBJ databases">
        <authorList>
            <person name="de Groot N.N."/>
        </authorList>
    </citation>
    <scope>NUCLEOTIDE SEQUENCE [LARGE SCALE GENOMIC DNA]</scope>
    <source>
        <strain evidence="18 19">DSM 18346</strain>
    </source>
</reference>
<comment type="catalytic activity">
    <reaction evidence="14">
        <text>GMP + diphosphate = guanine + 5-phospho-alpha-D-ribose 1-diphosphate</text>
        <dbReference type="Rhea" id="RHEA:25424"/>
        <dbReference type="ChEBI" id="CHEBI:16235"/>
        <dbReference type="ChEBI" id="CHEBI:33019"/>
        <dbReference type="ChEBI" id="CHEBI:58017"/>
        <dbReference type="ChEBI" id="CHEBI:58115"/>
        <dbReference type="EC" id="2.4.2.8"/>
    </reaction>
    <physiologicalReaction direction="right-to-left" evidence="14">
        <dbReference type="Rhea" id="RHEA:25426"/>
    </physiologicalReaction>
</comment>
<dbReference type="OrthoDB" id="9802824at2"/>